<keyword evidence="3" id="KW-0999">Mitochondrion inner membrane</keyword>
<gene>
    <name evidence="4" type="ORF">MCUN1_001532</name>
</gene>
<accession>A0AAF0EUQ1</accession>
<keyword evidence="3" id="KW-0143">Chaperone</keyword>
<dbReference type="Proteomes" id="UP001219933">
    <property type="component" value="Chromosome 2"/>
</dbReference>
<comment type="similarity">
    <text evidence="1 3">Belongs to the CMC family.</text>
</comment>
<dbReference type="GO" id="GO:0005743">
    <property type="term" value="C:mitochondrial inner membrane"/>
    <property type="evidence" value="ECO:0007669"/>
    <property type="project" value="UniProtKB-SubCell"/>
</dbReference>
<reference evidence="4" key="1">
    <citation type="submission" date="2023-03" db="EMBL/GenBank/DDBJ databases">
        <title>Mating type loci evolution in Malassezia.</title>
        <authorList>
            <person name="Coelho M.A."/>
        </authorList>
    </citation>
    <scope>NUCLEOTIDE SEQUENCE</scope>
    <source>
        <strain evidence="4">CBS 11721</strain>
    </source>
</reference>
<dbReference type="EMBL" id="CP119878">
    <property type="protein sequence ID" value="WFD34691.1"/>
    <property type="molecule type" value="Genomic_DNA"/>
</dbReference>
<evidence type="ECO:0000313" key="4">
    <source>
        <dbReference type="EMBL" id="WFD34691.1"/>
    </source>
</evidence>
<evidence type="ECO:0000313" key="5">
    <source>
        <dbReference type="Proteomes" id="UP001219933"/>
    </source>
</evidence>
<evidence type="ECO:0000256" key="1">
    <source>
        <dbReference type="ARBA" id="ARBA00007347"/>
    </source>
</evidence>
<evidence type="ECO:0000256" key="2">
    <source>
        <dbReference type="ARBA" id="ARBA00023157"/>
    </source>
</evidence>
<organism evidence="4 5">
    <name type="scientific">Malassezia cuniculi</name>
    <dbReference type="NCBI Taxonomy" id="948313"/>
    <lineage>
        <taxon>Eukaryota</taxon>
        <taxon>Fungi</taxon>
        <taxon>Dikarya</taxon>
        <taxon>Basidiomycota</taxon>
        <taxon>Ustilaginomycotina</taxon>
        <taxon>Malasseziomycetes</taxon>
        <taxon>Malasseziales</taxon>
        <taxon>Malasseziaceae</taxon>
        <taxon>Malassezia</taxon>
    </lineage>
</organism>
<dbReference type="Pfam" id="PF08583">
    <property type="entry name" value="Cmc1"/>
    <property type="match status" value="1"/>
</dbReference>
<dbReference type="AlphaFoldDB" id="A0AAF0EUQ1"/>
<keyword evidence="3" id="KW-0496">Mitochondrion</keyword>
<keyword evidence="3" id="KW-0472">Membrane</keyword>
<name>A0AAF0EUQ1_9BASI</name>
<keyword evidence="5" id="KW-1185">Reference proteome</keyword>
<protein>
    <recommendedName>
        <fullName evidence="3">COX assembly mitochondrial protein</fullName>
    </recommendedName>
</protein>
<comment type="function">
    <text evidence="3">Required for mitochondrial cytochrome c oxidase (COX) assembly and respiration.</text>
</comment>
<keyword evidence="2" id="KW-1015">Disulfide bond</keyword>
<proteinExistence type="inferred from homology"/>
<comment type="subcellular location">
    <subcellularLocation>
        <location evidence="3">Mitochondrion inner membrane</location>
    </subcellularLocation>
</comment>
<dbReference type="InterPro" id="IPR013892">
    <property type="entry name" value="Cyt_c_biogenesis_Cmc1-like"/>
</dbReference>
<evidence type="ECO:0000256" key="3">
    <source>
        <dbReference type="RuleBase" id="RU364104"/>
    </source>
</evidence>
<sequence>MSEKSAVLSNREYDKLVKEVRSRAFKACDDVVQEFVKCSHNRVLSVAWACREQNTKLYNCLLEQCVATNGSMSDKVVEAAEKEFLAKRNEQHAGRA</sequence>